<evidence type="ECO:0000256" key="2">
    <source>
        <dbReference type="ARBA" id="ARBA00023043"/>
    </source>
</evidence>
<name>A0AAN8KAJ2_PATCE</name>
<evidence type="ECO:0000313" key="5">
    <source>
        <dbReference type="EMBL" id="KAK6189720.1"/>
    </source>
</evidence>
<proteinExistence type="predicted"/>
<dbReference type="InterPro" id="IPR049050">
    <property type="entry name" value="nSTAND3"/>
</dbReference>
<evidence type="ECO:0000259" key="4">
    <source>
        <dbReference type="Pfam" id="PF20720"/>
    </source>
</evidence>
<reference evidence="5 6" key="1">
    <citation type="submission" date="2024-01" db="EMBL/GenBank/DDBJ databases">
        <title>The genome of the rayed Mediterranean limpet Patella caerulea (Linnaeus, 1758).</title>
        <authorList>
            <person name="Anh-Thu Weber A."/>
            <person name="Halstead-Nussloch G."/>
        </authorList>
    </citation>
    <scope>NUCLEOTIDE SEQUENCE [LARGE SCALE GENOMIC DNA]</scope>
    <source>
        <strain evidence="5">AATW-2023a</strain>
        <tissue evidence="5">Whole specimen</tissue>
    </source>
</reference>
<dbReference type="InterPro" id="IPR002110">
    <property type="entry name" value="Ankyrin_rpt"/>
</dbReference>
<dbReference type="Pfam" id="PF00023">
    <property type="entry name" value="Ank"/>
    <property type="match status" value="4"/>
</dbReference>
<organism evidence="5 6">
    <name type="scientific">Patella caerulea</name>
    <name type="common">Rayed Mediterranean limpet</name>
    <dbReference type="NCBI Taxonomy" id="87958"/>
    <lineage>
        <taxon>Eukaryota</taxon>
        <taxon>Metazoa</taxon>
        <taxon>Spiralia</taxon>
        <taxon>Lophotrochozoa</taxon>
        <taxon>Mollusca</taxon>
        <taxon>Gastropoda</taxon>
        <taxon>Patellogastropoda</taxon>
        <taxon>Patelloidea</taxon>
        <taxon>Patellidae</taxon>
        <taxon>Patella</taxon>
    </lineage>
</organism>
<accession>A0AAN8KAJ2</accession>
<dbReference type="PROSITE" id="PS50297">
    <property type="entry name" value="ANK_REP_REGION"/>
    <property type="match status" value="1"/>
</dbReference>
<evidence type="ECO:0000256" key="3">
    <source>
        <dbReference type="PROSITE-ProRule" id="PRU00023"/>
    </source>
</evidence>
<comment type="caution">
    <text evidence="5">The sequence shown here is derived from an EMBL/GenBank/DDBJ whole genome shotgun (WGS) entry which is preliminary data.</text>
</comment>
<gene>
    <name evidence="5" type="ORF">SNE40_001720</name>
</gene>
<dbReference type="EMBL" id="JAZGQO010000002">
    <property type="protein sequence ID" value="KAK6189720.1"/>
    <property type="molecule type" value="Genomic_DNA"/>
</dbReference>
<keyword evidence="6" id="KW-1185">Reference proteome</keyword>
<evidence type="ECO:0000313" key="6">
    <source>
        <dbReference type="Proteomes" id="UP001347796"/>
    </source>
</evidence>
<dbReference type="PANTHER" id="PTHR24198">
    <property type="entry name" value="ANKYRIN REPEAT AND PROTEIN KINASE DOMAIN-CONTAINING PROTEIN"/>
    <property type="match status" value="1"/>
</dbReference>
<dbReference type="InterPro" id="IPR027417">
    <property type="entry name" value="P-loop_NTPase"/>
</dbReference>
<evidence type="ECO:0000256" key="1">
    <source>
        <dbReference type="ARBA" id="ARBA00022737"/>
    </source>
</evidence>
<feature type="domain" description="Novel STAND NTPase 3" evidence="4">
    <location>
        <begin position="12"/>
        <end position="166"/>
    </location>
</feature>
<dbReference type="SUPFAM" id="SSF48403">
    <property type="entry name" value="Ankyrin repeat"/>
    <property type="match status" value="3"/>
</dbReference>
<sequence>MVSLTDVKKKRYVKTRAYYEGLKILTEHKVLGIIGSAGDGKTTLSKMIANQFIECNPQYTPLLIDEPSDLKEVNFEDDKYLILVDDMYGKYNTLKERKNQWPKQFDNFRIRKEKGQLVFIYITRDYIYNSSQRQLKEYDLFSTETELKLHSDEFSLNYNEKEEILQFYKVHKDKISSILKNDKYFGFPAIASSVGNITFEQLPTNSQSSHEFMLLQLEHFWDENKDIYTALSMVFCLHKVSMGDLDRPNDKVNKIITAIKGEIYRKFEISIARDKVTDLSETCIRIFEENFMKMVSLQDFFEVPFLSHFSQKFIKMALEFCPFEMLMTVISIKPADQCNCIVIDNFDELSSRFIMELRDENSVILTHSAFLDIRFLSRFLKNNDININDILRNINHLSLGDINAIEESGHFLHYVSLYGDIDCLEKILRYFQDNLPELVDKKTKFGWDAISLAVISKIKPIEKIDVLLKALKYDDLVTLPHFVVYSSDFNVIEHVAAKHTNFDIRSLDNKSRTILHNACDSIHDVSDIINFLVKRGFDLNAKDKDGCTALHLAAGRGKTETVSILIKNGASVFERDNKGRLPSHAACAAQGGRNDINSHDVLVLLTQAGCPVNESDHEGRSPFLEALAVVNTKCLQYFIENLDRLEIQDELRQPFLINALMLNDITTFRAIFDILILGESYIDLIDVNMLIACVDSVEKFKYLLMKGANFNVVDDKNRSVLHHACRNGAIETVKYLVNDVKVNVNLQDNNGWTPAVFCCESKINPVDKLMLLSSNGGDLYTVDNSNRSLLHHACWSGTTETVKYLVNDVKVNVNHRNNDGRAPALYCCLSEINPVDKLMILSSNGGDLYTVDNSNRSLLHHACWSGTTETVKYLVNIVKLDVNHRNNDGRAPALYCCLSEINPVDKLMILSSNGGDLYTVDNSNRSLLHHACWSGTTETVKYLVNDVKVNVNHRNNDGRAPALYCCLSEINPVDKLMILSSNGGDLYTVDNSNRSLLHHACWSGTTETVKYLVNDVKVNVNHRNNDGRAPALYCCLSEINPVDKLMILSSNGGDLYTVDNSNRSLLHHACWSGTTETVKYLVNIVKLDVNHRNNDGRAPALYCCLSEINPVDKLMILSSNGGDLYTVDNSNRSLLHHACWSGTTETVKYLVNDVKVNVNHRNNDGRAPALYCCLSEINPVDKLMILSSNGGDLYTVDNSNRSLLHHACWSGTTETVKYLVNDVKVNVNHRNNDGRAPALHCCLSEINPVDKLMILSSNGGDLYTVDNSNRSLLHHACWSGTTETVKYLVNVVKLDIHHIDNDNDTPLLCCFMSEIQQMEKIIFLISTGAKITICRPYKDILKDEDDYDKCNYLLHHSCYLGTLETVKYLVNDAGYDINYTDNDNMMTALLWCFKTKIGQKDKINFLLSKGAKITIFRPYKSYFNNIL</sequence>
<dbReference type="SMART" id="SM00248">
    <property type="entry name" value="ANK"/>
    <property type="match status" value="19"/>
</dbReference>
<protein>
    <recommendedName>
        <fullName evidence="4">Novel STAND NTPase 3 domain-containing protein</fullName>
    </recommendedName>
</protein>
<dbReference type="Proteomes" id="UP001347796">
    <property type="component" value="Unassembled WGS sequence"/>
</dbReference>
<dbReference type="Pfam" id="PF20720">
    <property type="entry name" value="nSTAND3"/>
    <property type="match status" value="1"/>
</dbReference>
<dbReference type="InterPro" id="IPR036770">
    <property type="entry name" value="Ankyrin_rpt-contain_sf"/>
</dbReference>
<dbReference type="Pfam" id="PF12796">
    <property type="entry name" value="Ank_2"/>
    <property type="match status" value="5"/>
</dbReference>
<dbReference type="PROSITE" id="PS50088">
    <property type="entry name" value="ANK_REPEAT"/>
    <property type="match status" value="2"/>
</dbReference>
<dbReference type="PANTHER" id="PTHR24198:SF165">
    <property type="entry name" value="ANKYRIN REPEAT-CONTAINING PROTEIN-RELATED"/>
    <property type="match status" value="1"/>
</dbReference>
<feature type="repeat" description="ANK" evidence="3">
    <location>
        <begin position="545"/>
        <end position="577"/>
    </location>
</feature>
<dbReference type="SUPFAM" id="SSF52540">
    <property type="entry name" value="P-loop containing nucleoside triphosphate hydrolases"/>
    <property type="match status" value="1"/>
</dbReference>
<keyword evidence="1" id="KW-0677">Repeat</keyword>
<dbReference type="Gene3D" id="1.25.40.20">
    <property type="entry name" value="Ankyrin repeat-containing domain"/>
    <property type="match status" value="7"/>
</dbReference>
<keyword evidence="2 3" id="KW-0040">ANK repeat</keyword>
<feature type="repeat" description="ANK" evidence="3">
    <location>
        <begin position="510"/>
        <end position="544"/>
    </location>
</feature>